<evidence type="ECO:0000313" key="3">
    <source>
        <dbReference type="Proteomes" id="UP000322873"/>
    </source>
</evidence>
<reference evidence="2 3" key="1">
    <citation type="submission" date="2019-06" db="EMBL/GenBank/DDBJ databases">
        <title>Genome Sequence of the Brown Rot Fungal Pathogen Monilinia fructicola.</title>
        <authorList>
            <person name="De Miccolis Angelini R.M."/>
            <person name="Landi L."/>
            <person name="Abate D."/>
            <person name="Pollastro S."/>
            <person name="Romanazzi G."/>
            <person name="Faretra F."/>
        </authorList>
    </citation>
    <scope>NUCLEOTIDE SEQUENCE [LARGE SCALE GENOMIC DNA]</scope>
    <source>
        <strain evidence="2 3">Mfrc123</strain>
    </source>
</reference>
<evidence type="ECO:0000313" key="2">
    <source>
        <dbReference type="EMBL" id="KAA8573764.1"/>
    </source>
</evidence>
<feature type="transmembrane region" description="Helical" evidence="1">
    <location>
        <begin position="71"/>
        <end position="90"/>
    </location>
</feature>
<dbReference type="EMBL" id="VICG01000003">
    <property type="protein sequence ID" value="KAA8573764.1"/>
    <property type="molecule type" value="Genomic_DNA"/>
</dbReference>
<accession>A0A5M9JW50</accession>
<keyword evidence="1" id="KW-0472">Membrane</keyword>
<keyword evidence="1" id="KW-1133">Transmembrane helix</keyword>
<protein>
    <recommendedName>
        <fullName evidence="4">Transmembrane protein</fullName>
    </recommendedName>
</protein>
<feature type="transmembrane region" description="Helical" evidence="1">
    <location>
        <begin position="12"/>
        <end position="35"/>
    </location>
</feature>
<dbReference type="Proteomes" id="UP000322873">
    <property type="component" value="Unassembled WGS sequence"/>
</dbReference>
<gene>
    <name evidence="2" type="ORF">EYC84_005326</name>
</gene>
<evidence type="ECO:0008006" key="4">
    <source>
        <dbReference type="Google" id="ProtNLM"/>
    </source>
</evidence>
<sequence>MRRARMGTLWYRDVVQCSAVSCGLVWMILIALRFIECDISLDLALSRIAKSRVESRDSYHGEGGLCCRERGGAYIFYAGPACGCGFLWLWRRKGMVLSGMGWNGMAWHVVGWERGSGLVWVGLGDGGLRGYVLL</sequence>
<organism evidence="2 3">
    <name type="scientific">Monilinia fructicola</name>
    <name type="common">Brown rot fungus</name>
    <name type="synonym">Ciboria fructicola</name>
    <dbReference type="NCBI Taxonomy" id="38448"/>
    <lineage>
        <taxon>Eukaryota</taxon>
        <taxon>Fungi</taxon>
        <taxon>Dikarya</taxon>
        <taxon>Ascomycota</taxon>
        <taxon>Pezizomycotina</taxon>
        <taxon>Leotiomycetes</taxon>
        <taxon>Helotiales</taxon>
        <taxon>Sclerotiniaceae</taxon>
        <taxon>Monilinia</taxon>
    </lineage>
</organism>
<evidence type="ECO:0000256" key="1">
    <source>
        <dbReference type="SAM" id="Phobius"/>
    </source>
</evidence>
<keyword evidence="3" id="KW-1185">Reference proteome</keyword>
<name>A0A5M9JW50_MONFR</name>
<keyword evidence="1" id="KW-0812">Transmembrane</keyword>
<proteinExistence type="predicted"/>
<comment type="caution">
    <text evidence="2">The sequence shown here is derived from an EMBL/GenBank/DDBJ whole genome shotgun (WGS) entry which is preliminary data.</text>
</comment>
<dbReference type="AlphaFoldDB" id="A0A5M9JW50"/>